<name>A0A2L0RRW7_9PSED</name>
<dbReference type="PANTHER" id="PTHR43877">
    <property type="entry name" value="AMINOALKYLPHOSPHONATE N-ACETYLTRANSFERASE-RELATED-RELATED"/>
    <property type="match status" value="1"/>
</dbReference>
<reference evidence="4 5" key="1">
    <citation type="journal article" date="2018" name="Front. Microbiol.">
        <title>Pseudomonas orientalis F9: A Potent Antagonist against Phytopathogens with Phytotoxic Effect in the Apple Flower.</title>
        <authorList>
            <person name="Zengerer V."/>
            <person name="Schmid M."/>
            <person name="Bieri M."/>
            <person name="Muller D.C."/>
            <person name="Remus-Emsermann M.N.P."/>
            <person name="Ahrens C.H."/>
            <person name="Pelludat C."/>
        </authorList>
    </citation>
    <scope>NUCLEOTIDE SEQUENCE [LARGE SCALE GENOMIC DNA]</scope>
    <source>
        <strain evidence="4 5">F9</strain>
    </source>
</reference>
<dbReference type="CDD" id="cd04301">
    <property type="entry name" value="NAT_SF"/>
    <property type="match status" value="1"/>
</dbReference>
<evidence type="ECO:0000313" key="4">
    <source>
        <dbReference type="EMBL" id="AUZ44721.1"/>
    </source>
</evidence>
<dbReference type="EMBL" id="CP018049">
    <property type="protein sequence ID" value="AUZ44721.1"/>
    <property type="molecule type" value="Genomic_DNA"/>
</dbReference>
<dbReference type="PANTHER" id="PTHR43877:SF2">
    <property type="entry name" value="AMINOALKYLPHOSPHONATE N-ACETYLTRANSFERASE-RELATED"/>
    <property type="match status" value="1"/>
</dbReference>
<organism evidence="4 5">
    <name type="scientific">Pseudomonas orientalis</name>
    <dbReference type="NCBI Taxonomy" id="76758"/>
    <lineage>
        <taxon>Bacteria</taxon>
        <taxon>Pseudomonadati</taxon>
        <taxon>Pseudomonadota</taxon>
        <taxon>Gammaproteobacteria</taxon>
        <taxon>Pseudomonadales</taxon>
        <taxon>Pseudomonadaceae</taxon>
        <taxon>Pseudomonas</taxon>
    </lineage>
</organism>
<proteinExistence type="predicted"/>
<dbReference type="InterPro" id="IPR000182">
    <property type="entry name" value="GNAT_dom"/>
</dbReference>
<dbReference type="KEGG" id="poi:BOP93_03745"/>
<sequence>MIRLAEASDEFEIRHCAEQAYARYVPLIGRKPAPMIADFITQIAAGVVYVALDDQARFQGFIVFYVKDGYCLLENVAVLPSAAGRGVGRALISFCEKAASARGVNAVHLYTNAKMADNLSIYPKLGYVKVAERREYGFDRVYFEKSLT</sequence>
<dbReference type="SUPFAM" id="SSF55729">
    <property type="entry name" value="Acyl-CoA N-acyltransferases (Nat)"/>
    <property type="match status" value="1"/>
</dbReference>
<dbReference type="RefSeq" id="WP_104501617.1">
    <property type="nucleotide sequence ID" value="NZ_CP018049.1"/>
</dbReference>
<accession>A0A2L0RRW7</accession>
<keyword evidence="1 4" id="KW-0808">Transferase</keyword>
<evidence type="ECO:0000256" key="1">
    <source>
        <dbReference type="ARBA" id="ARBA00022679"/>
    </source>
</evidence>
<feature type="domain" description="N-acetyltransferase" evidence="3">
    <location>
        <begin position="1"/>
        <end position="148"/>
    </location>
</feature>
<keyword evidence="2" id="KW-0012">Acyltransferase</keyword>
<dbReference type="Gene3D" id="3.40.630.30">
    <property type="match status" value="1"/>
</dbReference>
<protein>
    <submittedName>
        <fullName evidence="4">GNAT family N-acetyltransferase</fullName>
    </submittedName>
</protein>
<dbReference type="AlphaFoldDB" id="A0A2L0RRW7"/>
<evidence type="ECO:0000313" key="5">
    <source>
        <dbReference type="Proteomes" id="UP000239888"/>
    </source>
</evidence>
<dbReference type="InterPro" id="IPR050832">
    <property type="entry name" value="Bact_Acetyltransf"/>
</dbReference>
<dbReference type="Pfam" id="PF13508">
    <property type="entry name" value="Acetyltransf_7"/>
    <property type="match status" value="1"/>
</dbReference>
<dbReference type="InterPro" id="IPR016181">
    <property type="entry name" value="Acyl_CoA_acyltransferase"/>
</dbReference>
<evidence type="ECO:0000259" key="3">
    <source>
        <dbReference type="PROSITE" id="PS51186"/>
    </source>
</evidence>
<dbReference type="GO" id="GO:0016747">
    <property type="term" value="F:acyltransferase activity, transferring groups other than amino-acyl groups"/>
    <property type="evidence" value="ECO:0007669"/>
    <property type="project" value="InterPro"/>
</dbReference>
<dbReference type="Proteomes" id="UP000239888">
    <property type="component" value="Chromosome"/>
</dbReference>
<evidence type="ECO:0000256" key="2">
    <source>
        <dbReference type="ARBA" id="ARBA00023315"/>
    </source>
</evidence>
<gene>
    <name evidence="4" type="ORF">BOP93_03745</name>
</gene>
<dbReference type="PROSITE" id="PS51186">
    <property type="entry name" value="GNAT"/>
    <property type="match status" value="1"/>
</dbReference>